<feature type="compositionally biased region" description="Polar residues" evidence="1">
    <location>
        <begin position="29"/>
        <end position="40"/>
    </location>
</feature>
<dbReference type="Proteomes" id="UP000639643">
    <property type="component" value="Unassembled WGS sequence"/>
</dbReference>
<evidence type="ECO:0000313" key="2">
    <source>
        <dbReference type="EMBL" id="KAF6836884.1"/>
    </source>
</evidence>
<dbReference type="EMBL" id="WIGM01000153">
    <property type="protein sequence ID" value="KAF6836884.1"/>
    <property type="molecule type" value="Genomic_DNA"/>
</dbReference>
<protein>
    <submittedName>
        <fullName evidence="2">Uncharacterized protein</fullName>
    </submittedName>
</protein>
<reference evidence="2" key="1">
    <citation type="journal article" date="2020" name="Phytopathology">
        <title>Genome Sequence Resources of Colletotrichum truncatum, C. plurivorum, C. musicola, and C. sojae: Four Species Pathogenic to Soybean (Glycine max).</title>
        <authorList>
            <person name="Rogerio F."/>
            <person name="Boufleur T.R."/>
            <person name="Ciampi-Guillardi M."/>
            <person name="Sukno S.A."/>
            <person name="Thon M.R."/>
            <person name="Massola Junior N.S."/>
            <person name="Baroncelli R."/>
        </authorList>
    </citation>
    <scope>NUCLEOTIDE SEQUENCE</scope>
    <source>
        <strain evidence="2">LFN0074</strain>
    </source>
</reference>
<dbReference type="AlphaFoldDB" id="A0A8H6NKL1"/>
<sequence length="293" mass="31916">MGPFVVAGASQPWLNLVVGEDGLGQADLANSESLGNSTTVKASRRRSSRKRRKLLGRRELQASESAVQCTTAAASRWKHTHARRAGLKAIQGIWPPNDGLFMGNMTQARADSIEGVPRDDVPETSTSVLVNSETTTTATATNSLATHNYQAGCISHLRLASRPTNIPTYTQARRHAGTHAREKARAGGVQRRRVNMAWVDVQELRAEKRAGYWALTAYQYMRDVSSAGQDAEDEFGGVRAVGDVVQTGQNLDERKAEEINQSAEIAARIRLEVAFEVGVEVEVDEVKVGHAVR</sequence>
<feature type="region of interest" description="Disordered" evidence="1">
    <location>
        <begin position="29"/>
        <end position="59"/>
    </location>
</feature>
<comment type="caution">
    <text evidence="2">The sequence shown here is derived from an EMBL/GenBank/DDBJ whole genome shotgun (WGS) entry which is preliminary data.</text>
</comment>
<organism evidence="2 3">
    <name type="scientific">Colletotrichum musicola</name>
    <dbReference type="NCBI Taxonomy" id="2175873"/>
    <lineage>
        <taxon>Eukaryota</taxon>
        <taxon>Fungi</taxon>
        <taxon>Dikarya</taxon>
        <taxon>Ascomycota</taxon>
        <taxon>Pezizomycotina</taxon>
        <taxon>Sordariomycetes</taxon>
        <taxon>Hypocreomycetidae</taxon>
        <taxon>Glomerellales</taxon>
        <taxon>Glomerellaceae</taxon>
        <taxon>Colletotrichum</taxon>
        <taxon>Colletotrichum orchidearum species complex</taxon>
    </lineage>
</organism>
<gene>
    <name evidence="2" type="ORF">CMUS01_05247</name>
</gene>
<evidence type="ECO:0000256" key="1">
    <source>
        <dbReference type="SAM" id="MobiDB-lite"/>
    </source>
</evidence>
<proteinExistence type="predicted"/>
<keyword evidence="3" id="KW-1185">Reference proteome</keyword>
<name>A0A8H6NKL1_9PEZI</name>
<evidence type="ECO:0000313" key="3">
    <source>
        <dbReference type="Proteomes" id="UP000639643"/>
    </source>
</evidence>
<feature type="compositionally biased region" description="Basic residues" evidence="1">
    <location>
        <begin position="42"/>
        <end position="55"/>
    </location>
</feature>
<accession>A0A8H6NKL1</accession>